<gene>
    <name evidence="1" type="ORF">VMCG_04234</name>
</gene>
<comment type="caution">
    <text evidence="1">The sequence shown here is derived from an EMBL/GenBank/DDBJ whole genome shotgun (WGS) entry which is preliminary data.</text>
</comment>
<name>A0A423WSJ0_9PEZI</name>
<evidence type="ECO:0000313" key="2">
    <source>
        <dbReference type="Proteomes" id="UP000283895"/>
    </source>
</evidence>
<organism evidence="1 2">
    <name type="scientific">Cytospora schulzeri</name>
    <dbReference type="NCBI Taxonomy" id="448051"/>
    <lineage>
        <taxon>Eukaryota</taxon>
        <taxon>Fungi</taxon>
        <taxon>Dikarya</taxon>
        <taxon>Ascomycota</taxon>
        <taxon>Pezizomycotina</taxon>
        <taxon>Sordariomycetes</taxon>
        <taxon>Sordariomycetidae</taxon>
        <taxon>Diaporthales</taxon>
        <taxon>Cytosporaceae</taxon>
        <taxon>Cytospora</taxon>
    </lineage>
</organism>
<dbReference type="AlphaFoldDB" id="A0A423WSJ0"/>
<evidence type="ECO:0000313" key="1">
    <source>
        <dbReference type="EMBL" id="ROW06483.1"/>
    </source>
</evidence>
<dbReference type="OrthoDB" id="443402at2759"/>
<accession>A0A423WSJ0</accession>
<dbReference type="Proteomes" id="UP000283895">
    <property type="component" value="Unassembled WGS sequence"/>
</dbReference>
<keyword evidence="2" id="KW-1185">Reference proteome</keyword>
<sequence>MAGWCKGLVETYDNTDLKDRAILGYWTLELDFTHRTILEFLDSEDVKVDMKSNLHNFDPVTAISSLLVVDILFDTDKISQRTRQTIHVLLKLRQNHELDCAPYDYLDHLRAVMYTDISSGAIVHMSSLWSKHNDYRKVCN</sequence>
<reference evidence="1 2" key="1">
    <citation type="submission" date="2015-09" db="EMBL/GenBank/DDBJ databases">
        <title>Host preference determinants of Valsa canker pathogens revealed by comparative genomics.</title>
        <authorList>
            <person name="Yin Z."/>
            <person name="Huang L."/>
        </authorList>
    </citation>
    <scope>NUCLEOTIDE SEQUENCE [LARGE SCALE GENOMIC DNA]</scope>
    <source>
        <strain evidence="1 2">03-1</strain>
    </source>
</reference>
<protein>
    <submittedName>
        <fullName evidence="1">Uncharacterized protein</fullName>
    </submittedName>
</protein>
<dbReference type="STRING" id="356882.A0A423WSJ0"/>
<proteinExistence type="predicted"/>
<dbReference type="EMBL" id="LKEA01000010">
    <property type="protein sequence ID" value="ROW06483.1"/>
    <property type="molecule type" value="Genomic_DNA"/>
</dbReference>